<organism evidence="5 6">
    <name type="scientific">Aromia moschata</name>
    <dbReference type="NCBI Taxonomy" id="1265417"/>
    <lineage>
        <taxon>Eukaryota</taxon>
        <taxon>Metazoa</taxon>
        <taxon>Ecdysozoa</taxon>
        <taxon>Arthropoda</taxon>
        <taxon>Hexapoda</taxon>
        <taxon>Insecta</taxon>
        <taxon>Pterygota</taxon>
        <taxon>Neoptera</taxon>
        <taxon>Endopterygota</taxon>
        <taxon>Coleoptera</taxon>
        <taxon>Polyphaga</taxon>
        <taxon>Cucujiformia</taxon>
        <taxon>Chrysomeloidea</taxon>
        <taxon>Cerambycidae</taxon>
        <taxon>Cerambycinae</taxon>
        <taxon>Callichromatini</taxon>
        <taxon>Aromia</taxon>
    </lineage>
</organism>
<dbReference type="SMART" id="SM00042">
    <property type="entry name" value="CUB"/>
    <property type="match status" value="3"/>
</dbReference>
<feature type="domain" description="CUB" evidence="4">
    <location>
        <begin position="453"/>
        <end position="605"/>
    </location>
</feature>
<evidence type="ECO:0000256" key="1">
    <source>
        <dbReference type="ARBA" id="ARBA00023157"/>
    </source>
</evidence>
<gene>
    <name evidence="5" type="ORF">NQ318_003315</name>
</gene>
<keyword evidence="6" id="KW-1185">Reference proteome</keyword>
<feature type="domain" description="CUB" evidence="4">
    <location>
        <begin position="48"/>
        <end position="154"/>
    </location>
</feature>
<evidence type="ECO:0000256" key="2">
    <source>
        <dbReference type="PROSITE-ProRule" id="PRU00059"/>
    </source>
</evidence>
<dbReference type="Pfam" id="PF00431">
    <property type="entry name" value="CUB"/>
    <property type="match status" value="2"/>
</dbReference>
<accession>A0AAV8YMR4</accession>
<proteinExistence type="predicted"/>
<dbReference type="PANTHER" id="PTHR24255">
    <property type="entry name" value="COMPLEMENT COMPONENT 1, S SUBCOMPONENT-RELATED"/>
    <property type="match status" value="1"/>
</dbReference>
<dbReference type="Gene3D" id="2.60.120.290">
    <property type="entry name" value="Spermadhesin, CUB domain"/>
    <property type="match status" value="3"/>
</dbReference>
<dbReference type="Proteomes" id="UP001162162">
    <property type="component" value="Unassembled WGS sequence"/>
</dbReference>
<dbReference type="EMBL" id="JAPWTK010000068">
    <property type="protein sequence ID" value="KAJ8952519.1"/>
    <property type="molecule type" value="Genomic_DNA"/>
</dbReference>
<name>A0AAV8YMR4_9CUCU</name>
<dbReference type="GO" id="GO:0005615">
    <property type="term" value="C:extracellular space"/>
    <property type="evidence" value="ECO:0007669"/>
    <property type="project" value="TreeGrafter"/>
</dbReference>
<feature type="chain" id="PRO_5044023952" description="CUB domain-containing protein" evidence="3">
    <location>
        <begin position="23"/>
        <end position="780"/>
    </location>
</feature>
<comment type="caution">
    <text evidence="5">The sequence shown here is derived from an EMBL/GenBank/DDBJ whole genome shotgun (WGS) entry which is preliminary data.</text>
</comment>
<feature type="domain" description="CUB" evidence="4">
    <location>
        <begin position="205"/>
        <end position="270"/>
    </location>
</feature>
<evidence type="ECO:0000256" key="3">
    <source>
        <dbReference type="SAM" id="SignalP"/>
    </source>
</evidence>
<dbReference type="InterPro" id="IPR000859">
    <property type="entry name" value="CUB_dom"/>
</dbReference>
<protein>
    <recommendedName>
        <fullName evidence="4">CUB domain-containing protein</fullName>
    </recommendedName>
</protein>
<dbReference type="InterPro" id="IPR035914">
    <property type="entry name" value="Sperma_CUB_dom_sf"/>
</dbReference>
<feature type="signal peptide" evidence="3">
    <location>
        <begin position="1"/>
        <end position="22"/>
    </location>
</feature>
<dbReference type="PROSITE" id="PS01180">
    <property type="entry name" value="CUB"/>
    <property type="match status" value="3"/>
</dbReference>
<keyword evidence="3" id="KW-0732">Signal</keyword>
<evidence type="ECO:0000259" key="4">
    <source>
        <dbReference type="PROSITE" id="PS01180"/>
    </source>
</evidence>
<evidence type="ECO:0000313" key="6">
    <source>
        <dbReference type="Proteomes" id="UP001162162"/>
    </source>
</evidence>
<sequence>MKVRSTSLVCTALVVLFEVVSSVFDDVDTTTISGEIQTEETTYNNSVCGGVFIDKQFTLRSPNYPENYPVDVECNYLLKGPECASYYEFRFLDFDVEETEGCTKDRFEVEGQGALCGGRNEVKRYFAKNGSLHVKFTADGLVSRRGYDISVTRMGCEKIDQDASESEATTEILTETTTEYFTESIPRLIESRHFPNILQDEPECCTSNFNAKQFILTSPNFPYSVNKETNCLYTINKAHANICRLRLNFLFFWLGLGNSQSSCPYGFLEIDGKQICGCNKAIQLTTSFGSSDIKKFRFRTGGFYQETYTGFVIEVIQDECPIKYSPGNAKQFNNQSNRSQYKNDQINRVAWPNDGAQTFLEKLHLINERTEIIDDEDVYAGEKPKIIKSIYYFAAPEYNDIPELFEKREMTTYEDTSSINSILTDNNYFECANWNQIQYKYLENSYGNSLRICKPKETEANIRNNVDCVQLNYPSGYFRSPCYPYYYPGNLNMCYRIIKQPGYCKLKIYMQDFQIEPSLGCEKDYVLMENGTIDIQNKAYEDMRFVTDGYYCGRGFSGVYEQIACQDMSFPFNPPDPSVHHTTQRPITCAKVIRDRSFTIKVEEDYRACTFTIQKYSKNVCKIMLNFEELYLPCGMESLVIDRKHYCGNLTGQSVTVNFYHDSLSIVYKSEKSIEDKHDKVTNVHVNGQQIIPEVPAERLRSIKPKSQQATNSSKNTIEDIFNPQSNSKYIVALINKQFKDICGIVTNTTDKELPPTLCEILMNEHNATKCIPLSMCHIK</sequence>
<dbReference type="GO" id="GO:0004252">
    <property type="term" value="F:serine-type endopeptidase activity"/>
    <property type="evidence" value="ECO:0007669"/>
    <property type="project" value="TreeGrafter"/>
</dbReference>
<dbReference type="PANTHER" id="PTHR24255:SF31">
    <property type="entry name" value="CUBILIN-LIKE PROTEIN"/>
    <property type="match status" value="1"/>
</dbReference>
<reference evidence="5" key="1">
    <citation type="journal article" date="2023" name="Insect Mol. Biol.">
        <title>Genome sequencing provides insights into the evolution of gene families encoding plant cell wall-degrading enzymes in longhorned beetles.</title>
        <authorList>
            <person name="Shin N.R."/>
            <person name="Okamura Y."/>
            <person name="Kirsch R."/>
            <person name="Pauchet Y."/>
        </authorList>
    </citation>
    <scope>NUCLEOTIDE SEQUENCE</scope>
    <source>
        <strain evidence="5">AMC_N1</strain>
    </source>
</reference>
<keyword evidence="1" id="KW-1015">Disulfide bond</keyword>
<comment type="caution">
    <text evidence="2">Lacks conserved residue(s) required for the propagation of feature annotation.</text>
</comment>
<evidence type="ECO:0000313" key="5">
    <source>
        <dbReference type="EMBL" id="KAJ8952519.1"/>
    </source>
</evidence>
<dbReference type="CDD" id="cd00041">
    <property type="entry name" value="CUB"/>
    <property type="match status" value="2"/>
</dbReference>
<dbReference type="AlphaFoldDB" id="A0AAV8YMR4"/>
<dbReference type="SUPFAM" id="SSF49854">
    <property type="entry name" value="Spermadhesin, CUB domain"/>
    <property type="match status" value="3"/>
</dbReference>